<dbReference type="Pfam" id="PF14518">
    <property type="entry name" value="Haem_oxygenas_2"/>
    <property type="match status" value="1"/>
</dbReference>
<gene>
    <name evidence="1" type="ORF">H6G14_24810</name>
</gene>
<dbReference type="RefSeq" id="WP_190570629.1">
    <property type="nucleotide sequence ID" value="NZ_JACJQL010000053.1"/>
</dbReference>
<reference evidence="1 2" key="1">
    <citation type="journal article" date="2020" name="ISME J.">
        <title>Comparative genomics reveals insights into cyanobacterial evolution and habitat adaptation.</title>
        <authorList>
            <person name="Chen M.Y."/>
            <person name="Teng W.K."/>
            <person name="Zhao L."/>
            <person name="Hu C.X."/>
            <person name="Zhou Y.K."/>
            <person name="Han B.P."/>
            <person name="Song L.R."/>
            <person name="Shu W.S."/>
        </authorList>
    </citation>
    <scope>NUCLEOTIDE SEQUENCE [LARGE SCALE GENOMIC DNA]</scope>
    <source>
        <strain evidence="1 2">FACHB-3921</strain>
    </source>
</reference>
<sequence>MLLNSSTVRAINLKPSFITPQSPEKARTLSERIVYLLSNTHQMLPEAETILNTLYRDLPIILHSAFTDEESVALLEVHKSLYNIYEVSLSHPLSPICIHEHSPWLLTIRNQIEKAWLNYELPRIQKQLPSASEAKHPKLLRDWFVQQAHTESDLDKCLLNFLKNQASIEQFNIFILSDATLNYRFCDALALAQLHFSETVKAEIVHNMWDECGHGVAEKSHGRQFTQMLASLGLEQPTLPIWEDWRPYAGHNLYFCFGLNRRHYFKGIGSLG</sequence>
<proteinExistence type="predicted"/>
<evidence type="ECO:0000313" key="2">
    <source>
        <dbReference type="Proteomes" id="UP000621307"/>
    </source>
</evidence>
<organism evidence="1 2">
    <name type="scientific">Nostoc parmelioides FACHB-3921</name>
    <dbReference type="NCBI Taxonomy" id="2692909"/>
    <lineage>
        <taxon>Bacteria</taxon>
        <taxon>Bacillati</taxon>
        <taxon>Cyanobacteriota</taxon>
        <taxon>Cyanophyceae</taxon>
        <taxon>Nostocales</taxon>
        <taxon>Nostocaceae</taxon>
        <taxon>Nostoc</taxon>
    </lineage>
</organism>
<dbReference type="EMBL" id="JACJQL010000053">
    <property type="protein sequence ID" value="MBD2254469.1"/>
    <property type="molecule type" value="Genomic_DNA"/>
</dbReference>
<keyword evidence="2" id="KW-1185">Reference proteome</keyword>
<dbReference type="InterPro" id="IPR016084">
    <property type="entry name" value="Haem_Oase-like_multi-hlx"/>
</dbReference>
<feature type="non-terminal residue" evidence="1">
    <location>
        <position position="272"/>
    </location>
</feature>
<evidence type="ECO:0000313" key="1">
    <source>
        <dbReference type="EMBL" id="MBD2254469.1"/>
    </source>
</evidence>
<dbReference type="Proteomes" id="UP000621307">
    <property type="component" value="Unassembled WGS sequence"/>
</dbReference>
<dbReference type="Gene3D" id="1.20.910.10">
    <property type="entry name" value="Heme oxygenase-like"/>
    <property type="match status" value="1"/>
</dbReference>
<protein>
    <submittedName>
        <fullName evidence="1">Iron-containing redox enzyme family protein</fullName>
    </submittedName>
</protein>
<comment type="caution">
    <text evidence="1">The sequence shown here is derived from an EMBL/GenBank/DDBJ whole genome shotgun (WGS) entry which is preliminary data.</text>
</comment>
<name>A0ABR8BLD5_9NOSO</name>
<accession>A0ABR8BLD5</accession>